<feature type="transmembrane region" description="Helical" evidence="1">
    <location>
        <begin position="169"/>
        <end position="187"/>
    </location>
</feature>
<name>A0A142EJP9_9BACT</name>
<dbReference type="RefSeq" id="WP_067543613.1">
    <property type="nucleotide sequence ID" value="NZ_CP012836.1"/>
</dbReference>
<reference evidence="3" key="1">
    <citation type="submission" date="2015-09" db="EMBL/GenBank/DDBJ databases">
        <title>Complete sequence of Algoriphagus sp. M8-2.</title>
        <authorList>
            <person name="Shintani M."/>
        </authorList>
    </citation>
    <scope>NUCLEOTIDE SEQUENCE [LARGE SCALE GENOMIC DNA]</scope>
    <source>
        <strain evidence="3">M8-2</strain>
    </source>
</reference>
<keyword evidence="3" id="KW-1185">Reference proteome</keyword>
<dbReference type="EMBL" id="CP012836">
    <property type="protein sequence ID" value="AMQ55354.1"/>
    <property type="molecule type" value="Genomic_DNA"/>
</dbReference>
<keyword evidence="1" id="KW-0472">Membrane</keyword>
<feature type="transmembrane region" description="Helical" evidence="1">
    <location>
        <begin position="27"/>
        <end position="52"/>
    </location>
</feature>
<keyword evidence="1" id="KW-1133">Transmembrane helix</keyword>
<dbReference type="PATRIC" id="fig|1727163.4.peg.627"/>
<organism evidence="2 3">
    <name type="scientific">Algoriphagus sanaruensis</name>
    <dbReference type="NCBI Taxonomy" id="1727163"/>
    <lineage>
        <taxon>Bacteria</taxon>
        <taxon>Pseudomonadati</taxon>
        <taxon>Bacteroidota</taxon>
        <taxon>Cytophagia</taxon>
        <taxon>Cytophagales</taxon>
        <taxon>Cyclobacteriaceae</taxon>
        <taxon>Algoriphagus</taxon>
    </lineage>
</organism>
<protein>
    <submittedName>
        <fullName evidence="2">Uncharacterized protein</fullName>
    </submittedName>
</protein>
<feature type="transmembrane region" description="Helical" evidence="1">
    <location>
        <begin position="64"/>
        <end position="82"/>
    </location>
</feature>
<dbReference type="KEGG" id="alm:AO498_03025"/>
<feature type="transmembrane region" description="Helical" evidence="1">
    <location>
        <begin position="134"/>
        <end position="163"/>
    </location>
</feature>
<proteinExistence type="predicted"/>
<evidence type="ECO:0000313" key="3">
    <source>
        <dbReference type="Proteomes" id="UP000073816"/>
    </source>
</evidence>
<gene>
    <name evidence="2" type="ORF">AO498_03025</name>
</gene>
<sequence>METEEIKKQQDLTWLENLQKNSWEPEVIISGIILAVLFIIPSRLFDISVILVQDYGLEQIPATLILVYFSLIISVFKLFLVIHLVMRFIWAGMLGITYAFPEGVIKEKLFKYSQSTEYSHPNAYLIKLERWCSILYGFPISVAIPMFTITVYLLILIGIYLVFNLEFQIVYVIFMLTIIALGLSPLLGKPSKLKDSIGKSMSGTVGAVYQSNLGKWAFASFSMVLIFISIPFISQDLDGFSSFQIQANLDEEDFEYPKDQGYFEEYNSDKKRFARIWTPIKQTNREVMELFLPIYKREKDATSKINSLLPKDSIPWQNVDSYENQFRILLNDSLISISKWTPVLAGHTNQPALMTQLPIGHLTQGVHEIRVEKITYLEPLLGAGDDIRYRKKWARFNFIKD</sequence>
<keyword evidence="1" id="KW-0812">Transmembrane</keyword>
<feature type="transmembrane region" description="Helical" evidence="1">
    <location>
        <begin position="216"/>
        <end position="234"/>
    </location>
</feature>
<dbReference type="Proteomes" id="UP000073816">
    <property type="component" value="Chromosome"/>
</dbReference>
<reference evidence="2 3" key="2">
    <citation type="journal article" date="2016" name="Genome Announc.">
        <title>Complete Genome Sequence of Algoriphagus sp. Strain M8-2, Isolated from a Brackish Lake.</title>
        <authorList>
            <person name="Muraguchi Y."/>
            <person name="Kushimoto K."/>
            <person name="Ohtsubo Y."/>
            <person name="Suzuki T."/>
            <person name="Dohra H."/>
            <person name="Kimbara K."/>
            <person name="Shintani M."/>
        </authorList>
    </citation>
    <scope>NUCLEOTIDE SEQUENCE [LARGE SCALE GENOMIC DNA]</scope>
    <source>
        <strain evidence="2 3">M8-2</strain>
    </source>
</reference>
<accession>A0A142EJP9</accession>
<evidence type="ECO:0000256" key="1">
    <source>
        <dbReference type="SAM" id="Phobius"/>
    </source>
</evidence>
<dbReference type="OrthoDB" id="1491387at2"/>
<feature type="transmembrane region" description="Helical" evidence="1">
    <location>
        <begin position="88"/>
        <end position="105"/>
    </location>
</feature>
<evidence type="ECO:0000313" key="2">
    <source>
        <dbReference type="EMBL" id="AMQ55354.1"/>
    </source>
</evidence>
<dbReference type="AlphaFoldDB" id="A0A142EJP9"/>
<dbReference type="STRING" id="1727163.AO498_03025"/>